<organism evidence="9">
    <name type="scientific">Chlamydomonas leiostraca</name>
    <dbReference type="NCBI Taxonomy" id="1034604"/>
    <lineage>
        <taxon>Eukaryota</taxon>
        <taxon>Viridiplantae</taxon>
        <taxon>Chlorophyta</taxon>
        <taxon>core chlorophytes</taxon>
        <taxon>Chlorophyceae</taxon>
        <taxon>CS clade</taxon>
        <taxon>Chlamydomonadales</taxon>
        <taxon>Chlamydomonadaceae</taxon>
        <taxon>Chlamydomonas</taxon>
    </lineage>
</organism>
<dbReference type="PANTHER" id="PTHR36774:SF1">
    <property type="entry name" value="INSULIN-INDUCED PROTEIN"/>
    <property type="match status" value="1"/>
</dbReference>
<evidence type="ECO:0000256" key="8">
    <source>
        <dbReference type="SAM" id="Phobius"/>
    </source>
</evidence>
<proteinExistence type="inferred from homology"/>
<evidence type="ECO:0000256" key="1">
    <source>
        <dbReference type="ARBA" id="ARBA00004477"/>
    </source>
</evidence>
<keyword evidence="4" id="KW-0256">Endoplasmic reticulum</keyword>
<keyword evidence="3 8" id="KW-0812">Transmembrane</keyword>
<feature type="transmembrane region" description="Helical" evidence="8">
    <location>
        <begin position="146"/>
        <end position="166"/>
    </location>
</feature>
<accession>A0A7S0RHV2</accession>
<feature type="transmembrane region" description="Helical" evidence="8">
    <location>
        <begin position="222"/>
        <end position="240"/>
    </location>
</feature>
<dbReference type="EMBL" id="HBFB01014413">
    <property type="protein sequence ID" value="CAD8677743.1"/>
    <property type="molecule type" value="Transcribed_RNA"/>
</dbReference>
<evidence type="ECO:0000256" key="5">
    <source>
        <dbReference type="ARBA" id="ARBA00022989"/>
    </source>
</evidence>
<dbReference type="AlphaFoldDB" id="A0A7S0RHV2"/>
<dbReference type="InterPro" id="IPR025929">
    <property type="entry name" value="INSIG_fam"/>
</dbReference>
<reference evidence="9" key="1">
    <citation type="submission" date="2021-01" db="EMBL/GenBank/DDBJ databases">
        <authorList>
            <person name="Corre E."/>
            <person name="Pelletier E."/>
            <person name="Niang G."/>
            <person name="Scheremetjew M."/>
            <person name="Finn R."/>
            <person name="Kale V."/>
            <person name="Holt S."/>
            <person name="Cochrane G."/>
            <person name="Meng A."/>
            <person name="Brown T."/>
            <person name="Cohen L."/>
        </authorList>
    </citation>
    <scope>NUCLEOTIDE SEQUENCE</scope>
    <source>
        <strain evidence="9">SAG 11-49</strain>
    </source>
</reference>
<name>A0A7S0RHV2_9CHLO</name>
<feature type="transmembrane region" description="Helical" evidence="8">
    <location>
        <begin position="114"/>
        <end position="134"/>
    </location>
</feature>
<dbReference type="Pfam" id="PF07281">
    <property type="entry name" value="INSIG"/>
    <property type="match status" value="2"/>
</dbReference>
<evidence type="ECO:0000313" key="9">
    <source>
        <dbReference type="EMBL" id="CAD8677743.1"/>
    </source>
</evidence>
<dbReference type="GO" id="GO:0005789">
    <property type="term" value="C:endoplasmic reticulum membrane"/>
    <property type="evidence" value="ECO:0007669"/>
    <property type="project" value="UniProtKB-SubCell"/>
</dbReference>
<keyword evidence="5 8" id="KW-1133">Transmembrane helix</keyword>
<feature type="compositionally biased region" description="Polar residues" evidence="7">
    <location>
        <begin position="1"/>
        <end position="13"/>
    </location>
</feature>
<evidence type="ECO:0000256" key="7">
    <source>
        <dbReference type="SAM" id="MobiDB-lite"/>
    </source>
</evidence>
<evidence type="ECO:0000256" key="6">
    <source>
        <dbReference type="ARBA" id="ARBA00023136"/>
    </source>
</evidence>
<gene>
    <name evidence="9" type="ORF">CLEI1391_LOCUS8151</name>
</gene>
<feature type="region of interest" description="Disordered" evidence="7">
    <location>
        <begin position="1"/>
        <end position="32"/>
    </location>
</feature>
<evidence type="ECO:0000256" key="2">
    <source>
        <dbReference type="ARBA" id="ARBA00007475"/>
    </source>
</evidence>
<evidence type="ECO:0000256" key="3">
    <source>
        <dbReference type="ARBA" id="ARBA00022692"/>
    </source>
</evidence>
<comment type="subcellular location">
    <subcellularLocation>
        <location evidence="1">Endoplasmic reticulum membrane</location>
        <topology evidence="1">Multi-pass membrane protein</topology>
    </subcellularLocation>
</comment>
<keyword evidence="6 8" id="KW-0472">Membrane</keyword>
<evidence type="ECO:0000256" key="4">
    <source>
        <dbReference type="ARBA" id="ARBA00022824"/>
    </source>
</evidence>
<feature type="transmembrane region" description="Helical" evidence="8">
    <location>
        <begin position="252"/>
        <end position="272"/>
    </location>
</feature>
<dbReference type="PANTHER" id="PTHR36774">
    <property type="entry name" value="INSULIN-INDUCED PROTEIN"/>
    <property type="match status" value="1"/>
</dbReference>
<comment type="similarity">
    <text evidence="2">Belongs to the INSIG family.</text>
</comment>
<protein>
    <submittedName>
        <fullName evidence="9">Uncharacterized protein</fullName>
    </submittedName>
</protein>
<sequence>MMRSTVCNGSCTSHRSRRAAPSPTGSRSRRGGGSYILAKALNSSKSRNRPGNQREPEPQAAISSQLLGNVAIASFASGAVLGPMLDGLHSSNNVLHYANPTTITLGAYTLETCWWVLVLFGVAGVILGVSVPLLDRVWPGRDQAQAPPAPSWPAVLLCISLFVAQYGLSGALDRALADPGSAGSAWVQPLVALLGAGHTQDVVLIAYAALHYLAFDRTAPGLLMSALTALCGPAIEVALINGPHLYSYTHPQVAGIPLWIAWVYFCGGPAVGNLGRRIWADMEASE</sequence>